<keyword evidence="2 4" id="KW-0863">Zinc-finger</keyword>
<feature type="domain" description="GRF-type" evidence="6">
    <location>
        <begin position="13"/>
        <end position="55"/>
    </location>
</feature>
<gene>
    <name evidence="7" type="ORF">Fot_36451</name>
</gene>
<evidence type="ECO:0000256" key="5">
    <source>
        <dbReference type="SAM" id="Coils"/>
    </source>
</evidence>
<dbReference type="Pfam" id="PF06839">
    <property type="entry name" value="Zn_ribbon_GRF"/>
    <property type="match status" value="1"/>
</dbReference>
<evidence type="ECO:0000313" key="8">
    <source>
        <dbReference type="Proteomes" id="UP001604277"/>
    </source>
</evidence>
<dbReference type="GO" id="GO:0008270">
    <property type="term" value="F:zinc ion binding"/>
    <property type="evidence" value="ECO:0007669"/>
    <property type="project" value="UniProtKB-KW"/>
</dbReference>
<evidence type="ECO:0000313" key="7">
    <source>
        <dbReference type="EMBL" id="KAL2502603.1"/>
    </source>
</evidence>
<dbReference type="InterPro" id="IPR010666">
    <property type="entry name" value="Znf_GRF"/>
</dbReference>
<comment type="caution">
    <text evidence="7">The sequence shown here is derived from an EMBL/GenBank/DDBJ whole genome shotgun (WGS) entry which is preliminary data.</text>
</comment>
<dbReference type="EMBL" id="JBFOLJ010000010">
    <property type="protein sequence ID" value="KAL2502603.1"/>
    <property type="molecule type" value="Genomic_DNA"/>
</dbReference>
<evidence type="ECO:0000256" key="2">
    <source>
        <dbReference type="ARBA" id="ARBA00022771"/>
    </source>
</evidence>
<keyword evidence="5" id="KW-0175">Coiled coil</keyword>
<evidence type="ECO:0000256" key="4">
    <source>
        <dbReference type="PROSITE-ProRule" id="PRU01343"/>
    </source>
</evidence>
<keyword evidence="1" id="KW-0479">Metal-binding</keyword>
<feature type="coiled-coil region" evidence="5">
    <location>
        <begin position="64"/>
        <end position="98"/>
    </location>
</feature>
<protein>
    <recommendedName>
        <fullName evidence="6">GRF-type domain-containing protein</fullName>
    </recommendedName>
</protein>
<accession>A0ABD1SQH6</accession>
<organism evidence="7 8">
    <name type="scientific">Forsythia ovata</name>
    <dbReference type="NCBI Taxonomy" id="205694"/>
    <lineage>
        <taxon>Eukaryota</taxon>
        <taxon>Viridiplantae</taxon>
        <taxon>Streptophyta</taxon>
        <taxon>Embryophyta</taxon>
        <taxon>Tracheophyta</taxon>
        <taxon>Spermatophyta</taxon>
        <taxon>Magnoliopsida</taxon>
        <taxon>eudicotyledons</taxon>
        <taxon>Gunneridae</taxon>
        <taxon>Pentapetalae</taxon>
        <taxon>asterids</taxon>
        <taxon>lamiids</taxon>
        <taxon>Lamiales</taxon>
        <taxon>Oleaceae</taxon>
        <taxon>Forsythieae</taxon>
        <taxon>Forsythia</taxon>
    </lineage>
</organism>
<evidence type="ECO:0000259" key="6">
    <source>
        <dbReference type="PROSITE" id="PS51999"/>
    </source>
</evidence>
<evidence type="ECO:0000256" key="1">
    <source>
        <dbReference type="ARBA" id="ARBA00022723"/>
    </source>
</evidence>
<keyword evidence="3" id="KW-0862">Zinc</keyword>
<dbReference type="PROSITE" id="PS51999">
    <property type="entry name" value="ZF_GRF"/>
    <property type="match status" value="1"/>
</dbReference>
<dbReference type="PANTHER" id="PTHR33248">
    <property type="entry name" value="ZINC ION-BINDING PROTEIN"/>
    <property type="match status" value="1"/>
</dbReference>
<keyword evidence="8" id="KW-1185">Reference proteome</keyword>
<name>A0ABD1SQH6_9LAMI</name>
<proteinExistence type="predicted"/>
<sequence>MESIFEVDVASRCHCGIRCVLKTSWTNENLGRRFLGCYNYRVAGGCNYFKWVDHPVPPREKELITTLLRRCEESERKRHMAENKLQTFDEDMKKLHNEMVGREEKLSDIMYVAGVMNYEEMNELLLDILHHNDAFSDE</sequence>
<evidence type="ECO:0000256" key="3">
    <source>
        <dbReference type="ARBA" id="ARBA00022833"/>
    </source>
</evidence>
<dbReference type="Proteomes" id="UP001604277">
    <property type="component" value="Unassembled WGS sequence"/>
</dbReference>
<dbReference type="AlphaFoldDB" id="A0ABD1SQH6"/>
<reference evidence="8" key="1">
    <citation type="submission" date="2024-07" db="EMBL/GenBank/DDBJ databases">
        <title>Two chromosome-level genome assemblies of Korean endemic species Abeliophyllum distichum and Forsythia ovata (Oleaceae).</title>
        <authorList>
            <person name="Jang H."/>
        </authorList>
    </citation>
    <scope>NUCLEOTIDE SEQUENCE [LARGE SCALE GENOMIC DNA]</scope>
</reference>